<name>A0ACB0ILY9_TRIPR</name>
<evidence type="ECO:0000313" key="1">
    <source>
        <dbReference type="EMBL" id="CAJ2632975.1"/>
    </source>
</evidence>
<keyword evidence="2" id="KW-1185">Reference proteome</keyword>
<comment type="caution">
    <text evidence="1">The sequence shown here is derived from an EMBL/GenBank/DDBJ whole genome shotgun (WGS) entry which is preliminary data.</text>
</comment>
<accession>A0ACB0ILY9</accession>
<gene>
    <name evidence="1" type="ORF">MILVUS5_LOCUS4156</name>
</gene>
<organism evidence="1 2">
    <name type="scientific">Trifolium pratense</name>
    <name type="common">Red clover</name>
    <dbReference type="NCBI Taxonomy" id="57577"/>
    <lineage>
        <taxon>Eukaryota</taxon>
        <taxon>Viridiplantae</taxon>
        <taxon>Streptophyta</taxon>
        <taxon>Embryophyta</taxon>
        <taxon>Tracheophyta</taxon>
        <taxon>Spermatophyta</taxon>
        <taxon>Magnoliopsida</taxon>
        <taxon>eudicotyledons</taxon>
        <taxon>Gunneridae</taxon>
        <taxon>Pentapetalae</taxon>
        <taxon>rosids</taxon>
        <taxon>fabids</taxon>
        <taxon>Fabales</taxon>
        <taxon>Fabaceae</taxon>
        <taxon>Papilionoideae</taxon>
        <taxon>50 kb inversion clade</taxon>
        <taxon>NPAAA clade</taxon>
        <taxon>Hologalegina</taxon>
        <taxon>IRL clade</taxon>
        <taxon>Trifolieae</taxon>
        <taxon>Trifolium</taxon>
    </lineage>
</organism>
<evidence type="ECO:0000313" key="2">
    <source>
        <dbReference type="Proteomes" id="UP001177021"/>
    </source>
</evidence>
<dbReference type="EMBL" id="CASHSV030000001">
    <property type="protein sequence ID" value="CAJ2632975.1"/>
    <property type="molecule type" value="Genomic_DNA"/>
</dbReference>
<reference evidence="1" key="1">
    <citation type="submission" date="2023-10" db="EMBL/GenBank/DDBJ databases">
        <authorList>
            <person name="Rodriguez Cubillos JULIANA M."/>
            <person name="De Vega J."/>
        </authorList>
    </citation>
    <scope>NUCLEOTIDE SEQUENCE</scope>
</reference>
<protein>
    <submittedName>
        <fullName evidence="1">Uncharacterized protein</fullName>
    </submittedName>
</protein>
<sequence>MKGKPFTTNHSKFISICLFPFQFQNHAYSISRFIHLVSCQTLKPMPLQKNCNTMVGVLRCLKPVLDNVVDCEIPLDDNLYKECEELDVHVNKAREFVEKWSPKMSRIHSVLQSGELLIKLQNTSLRICHTIDISPKLTSSASVLDNLQHHIQELQCLEKEPTTVYIEEVLRNQKEDTKLSYEHLREIIELLKLTSNQELLKESIAVEKERLNAEVNKTKGELDEFNQIVNLVCDLRDHVMKTKCPEVKSGVSVPTYFRCPLSLELMLDPVIVASGQTYERQSIQTWLDNGLNVCPKTHQRLTHTNLIPNYTVKAMITNWCEEKNVELPNNSKQSNSTQSSPPTDHLLHQDFDRVCSFGSSHSSNSNSKSSLQTGNAFEKQKGDNSSRVSSESNRCENGETEKFEQQSLVPSCSHSRSESFSSSISSTDCVPSVSKNVSGISKTLSGDIHNNMFPASPAYKEFGDFPTVPQEQFQSPGSKNSTVENEHKYNNNNNIVITSHSKDDARPASNSESDKLITTSHVSKLIEDLQSQSNETQAAAAEELRLLTKFNMENRIIVGQCGAIMHLLPLLYSEMKITQEHAVTAILNLSINEDNKTLIMEAGAIEPLIYVLKTGNNGAKENSAAALFSLSVPENNKAKIGRSGAIKALVELLASGTLRGKKDAATALFNLSIFHDNKARMVQAGAVKFLAMLLDPADGMVDKAVALLANLSTIPEGQVEIVREGGIPLLVELVESGSHRGKENAASILLQLSLHSRRFCTLVLQEGAVPPIVALSQFGTPRAKEKAQQLLSHFRSQRTEAPGRGKS</sequence>
<dbReference type="Proteomes" id="UP001177021">
    <property type="component" value="Unassembled WGS sequence"/>
</dbReference>
<proteinExistence type="predicted"/>